<feature type="transmembrane region" description="Helical" evidence="6">
    <location>
        <begin position="21"/>
        <end position="39"/>
    </location>
</feature>
<keyword evidence="5 6" id="KW-0472">Membrane</keyword>
<keyword evidence="2" id="KW-1003">Cell membrane</keyword>
<evidence type="ECO:0000256" key="3">
    <source>
        <dbReference type="ARBA" id="ARBA00022692"/>
    </source>
</evidence>
<sequence>MLENLGDELYLASIALRPEEFLLLWFLMGIALPLVLLILEANLMAVIAFVILGSSLPVIFVKVTKAKKMKRFDRQLVDALTVMCNSLRAGFSFQMAMDSISTEMPDPIAREFGRVAQECHLGMSLEESLERMVERTRNQDLELIVSAVLIQRQIGGNLAEVLDNISNTIRQRVKLRGDIKVLTSSGTMSGYIIGAMPIFMLVMLMVVNPGQVEVFFTTEIGRILLIVAVVMEVIGFTLVRKIVNIKL</sequence>
<evidence type="ECO:0000259" key="7">
    <source>
        <dbReference type="Pfam" id="PF00482"/>
    </source>
</evidence>
<proteinExistence type="predicted"/>
<dbReference type="EMBL" id="VSSQ01062504">
    <property type="protein sequence ID" value="MPN15668.1"/>
    <property type="molecule type" value="Genomic_DNA"/>
</dbReference>
<keyword evidence="4 6" id="KW-1133">Transmembrane helix</keyword>
<evidence type="ECO:0000256" key="2">
    <source>
        <dbReference type="ARBA" id="ARBA00022475"/>
    </source>
</evidence>
<evidence type="ECO:0000256" key="4">
    <source>
        <dbReference type="ARBA" id="ARBA00022989"/>
    </source>
</evidence>
<dbReference type="Gene3D" id="1.20.81.30">
    <property type="entry name" value="Type II secretion system (T2SS), domain F"/>
    <property type="match status" value="1"/>
</dbReference>
<feature type="transmembrane region" description="Helical" evidence="6">
    <location>
        <begin position="220"/>
        <end position="239"/>
    </location>
</feature>
<keyword evidence="3 6" id="KW-0812">Transmembrane</keyword>
<accession>A0A645FMM6</accession>
<dbReference type="Pfam" id="PF00482">
    <property type="entry name" value="T2SSF"/>
    <property type="match status" value="1"/>
</dbReference>
<feature type="domain" description="Type II secretion system protein GspF" evidence="7">
    <location>
        <begin position="80"/>
        <end position="205"/>
    </location>
</feature>
<reference evidence="8" key="1">
    <citation type="submission" date="2019-08" db="EMBL/GenBank/DDBJ databases">
        <authorList>
            <person name="Kucharzyk K."/>
            <person name="Murdoch R.W."/>
            <person name="Higgins S."/>
            <person name="Loffler F."/>
        </authorList>
    </citation>
    <scope>NUCLEOTIDE SEQUENCE</scope>
</reference>
<organism evidence="8">
    <name type="scientific">bioreactor metagenome</name>
    <dbReference type="NCBI Taxonomy" id="1076179"/>
    <lineage>
        <taxon>unclassified sequences</taxon>
        <taxon>metagenomes</taxon>
        <taxon>ecological metagenomes</taxon>
    </lineage>
</organism>
<evidence type="ECO:0000313" key="8">
    <source>
        <dbReference type="EMBL" id="MPN15668.1"/>
    </source>
</evidence>
<dbReference type="PANTHER" id="PTHR35007:SF1">
    <property type="entry name" value="PILUS ASSEMBLY PROTEIN"/>
    <property type="match status" value="1"/>
</dbReference>
<dbReference type="PANTHER" id="PTHR35007">
    <property type="entry name" value="INTEGRAL MEMBRANE PROTEIN-RELATED"/>
    <property type="match status" value="1"/>
</dbReference>
<comment type="caution">
    <text evidence="8">The sequence shown here is derived from an EMBL/GenBank/DDBJ whole genome shotgun (WGS) entry which is preliminary data.</text>
</comment>
<comment type="subcellular location">
    <subcellularLocation>
        <location evidence="1">Cell membrane</location>
        <topology evidence="1">Multi-pass membrane protein</topology>
    </subcellularLocation>
</comment>
<gene>
    <name evidence="8" type="ORF">SDC9_163002</name>
</gene>
<dbReference type="InterPro" id="IPR042094">
    <property type="entry name" value="T2SS_GspF_sf"/>
</dbReference>
<evidence type="ECO:0000256" key="6">
    <source>
        <dbReference type="SAM" id="Phobius"/>
    </source>
</evidence>
<feature type="transmembrane region" description="Helical" evidence="6">
    <location>
        <begin position="45"/>
        <end position="64"/>
    </location>
</feature>
<name>A0A645FMM6_9ZZZZ</name>
<feature type="transmembrane region" description="Helical" evidence="6">
    <location>
        <begin position="190"/>
        <end position="208"/>
    </location>
</feature>
<dbReference type="GO" id="GO:0005886">
    <property type="term" value="C:plasma membrane"/>
    <property type="evidence" value="ECO:0007669"/>
    <property type="project" value="UniProtKB-SubCell"/>
</dbReference>
<evidence type="ECO:0000256" key="1">
    <source>
        <dbReference type="ARBA" id="ARBA00004651"/>
    </source>
</evidence>
<evidence type="ECO:0000256" key="5">
    <source>
        <dbReference type="ARBA" id="ARBA00023136"/>
    </source>
</evidence>
<dbReference type="InterPro" id="IPR018076">
    <property type="entry name" value="T2SS_GspF_dom"/>
</dbReference>
<dbReference type="AlphaFoldDB" id="A0A645FMM6"/>
<protein>
    <recommendedName>
        <fullName evidence="7">Type II secretion system protein GspF domain-containing protein</fullName>
    </recommendedName>
</protein>